<evidence type="ECO:0000256" key="1">
    <source>
        <dbReference type="SAM" id="MobiDB-lite"/>
    </source>
</evidence>
<reference evidence="2 4" key="1">
    <citation type="journal article" date="2017" name="Nature">
        <title>The sunflower genome provides insights into oil metabolism, flowering and Asterid evolution.</title>
        <authorList>
            <person name="Badouin H."/>
            <person name="Gouzy J."/>
            <person name="Grassa C.J."/>
            <person name="Murat F."/>
            <person name="Staton S.E."/>
            <person name="Cottret L."/>
            <person name="Lelandais-Briere C."/>
            <person name="Owens G.L."/>
            <person name="Carrere S."/>
            <person name="Mayjonade B."/>
            <person name="Legrand L."/>
            <person name="Gill N."/>
            <person name="Kane N.C."/>
            <person name="Bowers J.E."/>
            <person name="Hubner S."/>
            <person name="Bellec A."/>
            <person name="Berard A."/>
            <person name="Berges H."/>
            <person name="Blanchet N."/>
            <person name="Boniface M.C."/>
            <person name="Brunel D."/>
            <person name="Catrice O."/>
            <person name="Chaidir N."/>
            <person name="Claudel C."/>
            <person name="Donnadieu C."/>
            <person name="Faraut T."/>
            <person name="Fievet G."/>
            <person name="Helmstetter N."/>
            <person name="King M."/>
            <person name="Knapp S.J."/>
            <person name="Lai Z."/>
            <person name="Le Paslier M.C."/>
            <person name="Lippi Y."/>
            <person name="Lorenzon L."/>
            <person name="Mandel J.R."/>
            <person name="Marage G."/>
            <person name="Marchand G."/>
            <person name="Marquand E."/>
            <person name="Bret-Mestries E."/>
            <person name="Morien E."/>
            <person name="Nambeesan S."/>
            <person name="Nguyen T."/>
            <person name="Pegot-Espagnet P."/>
            <person name="Pouilly N."/>
            <person name="Raftis F."/>
            <person name="Sallet E."/>
            <person name="Schiex T."/>
            <person name="Thomas J."/>
            <person name="Vandecasteele C."/>
            <person name="Vares D."/>
            <person name="Vear F."/>
            <person name="Vautrin S."/>
            <person name="Crespi M."/>
            <person name="Mangin B."/>
            <person name="Burke J.M."/>
            <person name="Salse J."/>
            <person name="Munos S."/>
            <person name="Vincourt P."/>
            <person name="Rieseberg L.H."/>
            <person name="Langlade N.B."/>
        </authorList>
    </citation>
    <scope>NUCLEOTIDE SEQUENCE [LARGE SCALE GENOMIC DNA]</scope>
    <source>
        <strain evidence="4">cv. SF193</strain>
        <tissue evidence="2">Leaves</tissue>
    </source>
</reference>
<evidence type="ECO:0000313" key="2">
    <source>
        <dbReference type="EMBL" id="KAF5784844.1"/>
    </source>
</evidence>
<organism evidence="3 4">
    <name type="scientific">Helianthus annuus</name>
    <name type="common">Common sunflower</name>
    <dbReference type="NCBI Taxonomy" id="4232"/>
    <lineage>
        <taxon>Eukaryota</taxon>
        <taxon>Viridiplantae</taxon>
        <taxon>Streptophyta</taxon>
        <taxon>Embryophyta</taxon>
        <taxon>Tracheophyta</taxon>
        <taxon>Spermatophyta</taxon>
        <taxon>Magnoliopsida</taxon>
        <taxon>eudicotyledons</taxon>
        <taxon>Gunneridae</taxon>
        <taxon>Pentapetalae</taxon>
        <taxon>asterids</taxon>
        <taxon>campanulids</taxon>
        <taxon>Asterales</taxon>
        <taxon>Asteraceae</taxon>
        <taxon>Asteroideae</taxon>
        <taxon>Heliantheae alliance</taxon>
        <taxon>Heliantheae</taxon>
        <taxon>Helianthus</taxon>
    </lineage>
</organism>
<protein>
    <submittedName>
        <fullName evidence="3">Uncharacterized protein</fullName>
    </submittedName>
</protein>
<dbReference type="Gramene" id="mRNA:HanXRQr2_Chr10g0421641">
    <property type="protein sequence ID" value="mRNA:HanXRQr2_Chr10g0421641"/>
    <property type="gene ID" value="HanXRQr2_Chr10g0421641"/>
</dbReference>
<proteinExistence type="predicted"/>
<evidence type="ECO:0000313" key="4">
    <source>
        <dbReference type="Proteomes" id="UP000215914"/>
    </source>
</evidence>
<dbReference type="EMBL" id="CM007899">
    <property type="protein sequence ID" value="OTG09786.1"/>
    <property type="molecule type" value="Genomic_DNA"/>
</dbReference>
<name>A0A251TGR8_HELAN</name>
<dbReference type="AlphaFoldDB" id="A0A251TGR8"/>
<dbReference type="EMBL" id="MNCJ02000325">
    <property type="protein sequence ID" value="KAF5784844.1"/>
    <property type="molecule type" value="Genomic_DNA"/>
</dbReference>
<gene>
    <name evidence="3" type="ORF">HannXRQ_Chr10g0280331</name>
    <name evidence="2" type="ORF">HanXRQr2_Chr10g0421641</name>
</gene>
<feature type="compositionally biased region" description="Low complexity" evidence="1">
    <location>
        <begin position="16"/>
        <end position="25"/>
    </location>
</feature>
<dbReference type="InParanoid" id="A0A251TGR8"/>
<accession>A0A251TGR8</accession>
<reference evidence="2" key="3">
    <citation type="submission" date="2020-06" db="EMBL/GenBank/DDBJ databases">
        <title>Helianthus annuus Genome sequencing and assembly Release 2.</title>
        <authorList>
            <person name="Gouzy J."/>
            <person name="Langlade N."/>
            <person name="Munos S."/>
        </authorList>
    </citation>
    <scope>NUCLEOTIDE SEQUENCE</scope>
    <source>
        <tissue evidence="2">Leaves</tissue>
    </source>
</reference>
<evidence type="ECO:0000313" key="3">
    <source>
        <dbReference type="EMBL" id="OTG09786.1"/>
    </source>
</evidence>
<feature type="region of interest" description="Disordered" evidence="1">
    <location>
        <begin position="1"/>
        <end position="53"/>
    </location>
</feature>
<dbReference type="Proteomes" id="UP000215914">
    <property type="component" value="Chromosome 10"/>
</dbReference>
<reference evidence="3" key="2">
    <citation type="submission" date="2017-02" db="EMBL/GenBank/DDBJ databases">
        <title>Sunflower complete genome.</title>
        <authorList>
            <person name="Langlade N."/>
            <person name="Munos S."/>
        </authorList>
    </citation>
    <scope>NUCLEOTIDE SEQUENCE [LARGE SCALE GENOMIC DNA]</scope>
    <source>
        <tissue evidence="3">Leaves</tissue>
    </source>
</reference>
<sequence length="85" mass="9027">MEVPSSLPLSHLFDLTPSPTSKPTTLIRCCSSSATAPKHGGRSTPPSTPVLPSNRATVAPIRLKKVVIGKQSWSLENIAMFEGSK</sequence>
<keyword evidence="4" id="KW-1185">Reference proteome</keyword>